<keyword evidence="6 7" id="KW-0998">Cell outer membrane</keyword>
<dbReference type="InterPro" id="IPR023997">
    <property type="entry name" value="TonB-dep_OMP_SusC/RagA_CS"/>
</dbReference>
<keyword evidence="5 7" id="KW-0472">Membrane</keyword>
<dbReference type="Gene3D" id="2.170.130.10">
    <property type="entry name" value="TonB-dependent receptor, plug domain"/>
    <property type="match status" value="1"/>
</dbReference>
<sequence length="1143" mass="127838">MEKNTVRHPAFHRMVVRPRQIFLVMRLTIIMLLFALTQVQAKSYAQEVTLDASSMSLKSALRKIESQTGYSFFYKDVDIQGKTISDLHINKAPLKDALNKILRQQQLAFVIKKKTIFIRTITDSPGKDRMEPEAQIIEQTTIKGHVTDRAGVPLSGVAIQLKGTTKGVLTNEAGDFSINLQNPEEAVLVVSFIGYITQEVAVKANSDLKIQLTEQPHQMNDIVVTALGIKSQEKALGYSVQKVGGEQVETVKGVDIGTSLTGHVAGLVVRNSTEFNQAPNIQLRGESPLLVIDGVPYGNVSLRDIPADDIQEMSVLKGSTAAALYGARGSNGAIMISTKKGTKNGGLSITLNSNTMFNLGYLAIPEVQTSYAHGQNGKISTDYVWGPKLDIGDSAIQWNPKTKQEEMMPLISSGKHNLQNFMQTGIITSNNISVTKSGENGYFRAGLNHVYNKGQFPNENLNIINYTMSGQIKMGDKFDLEGHMGYTRQTAPQIWGHGYNAQGYLYQILIWTGPDYDIRDYKDYWVTPNVKQNWLYNAWYDNPYLIANEKLDGIEQNKLNASLVANYHFSKDLKLMFRNGYDYYSNEETVRNPAGINSTRGGSSGSTFSWSWNGKGMYGMNELWGYSLNSDLILTYDKKIGDFGLNLLAGGSIYYYKDREFGAKTTNGLQVPGWYSLANAIPSTAVGVNSISNNYGTWARQVNSLYAKASANWKNAAFIDVTGREDWSSTQPASERSYFYPSVSTSLILSEFFHLPKVVNMWKLRGSWAVDKDMAGVYATNRLYSIGSSWGLTSSSYPNSLLPSDLLPSSTRTWEFGTAAYLLNSRLHFDIAYFSKLYYDRQTSVDISEASGFETTLVNTDETIARRGLEITIDGSIIKSKNFEWHSTLNYSNQHRYYVHLDPVYSSDNLWTKKGERVDTYLIYDWLRDPQGNIIHESGFPVESDYKTKIGYADPDFSLGWINDFTVGRFTFGLNIDGRIGGVMYDDVWDDMFETGASPETDTKWRYDQVVNGMNNYVGNGMKVVSGEATYDKYGRITNDTRTYAKNDVEVGYQDYEQSLSGGGNHGYFDETFIKVRELSIGYNIPTNKWFGKKSGIKSASVSLTAQNLFLFTGFKYSDPDNDAEDLNSPSQRMVGINIRLGF</sequence>
<dbReference type="STRING" id="551991.SAMN05192529_12246"/>
<evidence type="ECO:0000256" key="2">
    <source>
        <dbReference type="ARBA" id="ARBA00022448"/>
    </source>
</evidence>
<keyword evidence="3 7" id="KW-1134">Transmembrane beta strand</keyword>
<protein>
    <submittedName>
        <fullName evidence="10">TonB-linked outer membrane protein, SusC/RagA family</fullName>
    </submittedName>
</protein>
<dbReference type="InterPro" id="IPR008969">
    <property type="entry name" value="CarboxyPept-like_regulatory"/>
</dbReference>
<organism evidence="10 11">
    <name type="scientific">Arachidicoccus rhizosphaerae</name>
    <dbReference type="NCBI Taxonomy" id="551991"/>
    <lineage>
        <taxon>Bacteria</taxon>
        <taxon>Pseudomonadati</taxon>
        <taxon>Bacteroidota</taxon>
        <taxon>Chitinophagia</taxon>
        <taxon>Chitinophagales</taxon>
        <taxon>Chitinophagaceae</taxon>
        <taxon>Arachidicoccus</taxon>
    </lineage>
</organism>
<evidence type="ECO:0000256" key="7">
    <source>
        <dbReference type="PROSITE-ProRule" id="PRU01360"/>
    </source>
</evidence>
<dbReference type="Gene3D" id="2.60.40.1120">
    <property type="entry name" value="Carboxypeptidase-like, regulatory domain"/>
    <property type="match status" value="1"/>
</dbReference>
<evidence type="ECO:0000259" key="9">
    <source>
        <dbReference type="Pfam" id="PF07715"/>
    </source>
</evidence>
<evidence type="ECO:0000256" key="4">
    <source>
        <dbReference type="ARBA" id="ARBA00022692"/>
    </source>
</evidence>
<dbReference type="Gene3D" id="3.55.50.30">
    <property type="match status" value="1"/>
</dbReference>
<evidence type="ECO:0000256" key="1">
    <source>
        <dbReference type="ARBA" id="ARBA00004571"/>
    </source>
</evidence>
<dbReference type="Proteomes" id="UP000199041">
    <property type="component" value="Unassembled WGS sequence"/>
</dbReference>
<dbReference type="InterPro" id="IPR037066">
    <property type="entry name" value="Plug_dom_sf"/>
</dbReference>
<dbReference type="EMBL" id="FNQY01000022">
    <property type="protein sequence ID" value="SEA48844.1"/>
    <property type="molecule type" value="Genomic_DNA"/>
</dbReference>
<dbReference type="Pfam" id="PF13715">
    <property type="entry name" value="CarbopepD_reg_2"/>
    <property type="match status" value="1"/>
</dbReference>
<keyword evidence="11" id="KW-1185">Reference proteome</keyword>
<dbReference type="SUPFAM" id="SSF56935">
    <property type="entry name" value="Porins"/>
    <property type="match status" value="1"/>
</dbReference>
<reference evidence="10 11" key="1">
    <citation type="submission" date="2016-10" db="EMBL/GenBank/DDBJ databases">
        <authorList>
            <person name="de Groot N.N."/>
        </authorList>
    </citation>
    <scope>NUCLEOTIDE SEQUENCE [LARGE SCALE GENOMIC DNA]</scope>
    <source>
        <strain evidence="10 11">Vu-144</strain>
    </source>
</reference>
<dbReference type="InterPro" id="IPR023996">
    <property type="entry name" value="TonB-dep_OMP_SusC/RagA"/>
</dbReference>
<comment type="subcellular location">
    <subcellularLocation>
        <location evidence="1 7">Cell outer membrane</location>
        <topology evidence="1 7">Multi-pass membrane protein</topology>
    </subcellularLocation>
</comment>
<feature type="domain" description="TonB-dependent receptor plug" evidence="9">
    <location>
        <begin position="236"/>
        <end position="333"/>
    </location>
</feature>
<evidence type="ECO:0000313" key="11">
    <source>
        <dbReference type="Proteomes" id="UP000199041"/>
    </source>
</evidence>
<comment type="similarity">
    <text evidence="7">Belongs to the TonB-dependent receptor family.</text>
</comment>
<dbReference type="RefSeq" id="WP_244518964.1">
    <property type="nucleotide sequence ID" value="NZ_FNQY01000022.1"/>
</dbReference>
<dbReference type="NCBIfam" id="TIGR04057">
    <property type="entry name" value="SusC_RagA_signa"/>
    <property type="match status" value="1"/>
</dbReference>
<evidence type="ECO:0000256" key="3">
    <source>
        <dbReference type="ARBA" id="ARBA00022452"/>
    </source>
</evidence>
<evidence type="ECO:0000259" key="8">
    <source>
        <dbReference type="Pfam" id="PF07660"/>
    </source>
</evidence>
<dbReference type="AlphaFoldDB" id="A0A1H4BLB5"/>
<keyword evidence="4 7" id="KW-0812">Transmembrane</keyword>
<dbReference type="InterPro" id="IPR012910">
    <property type="entry name" value="Plug_dom"/>
</dbReference>
<name>A0A1H4BLB5_9BACT</name>
<evidence type="ECO:0000313" key="10">
    <source>
        <dbReference type="EMBL" id="SEA48844.1"/>
    </source>
</evidence>
<accession>A0A1H4BLB5</accession>
<feature type="domain" description="Secretin/TonB short N-terminal" evidence="8">
    <location>
        <begin position="70"/>
        <end position="119"/>
    </location>
</feature>
<dbReference type="SUPFAM" id="SSF49464">
    <property type="entry name" value="Carboxypeptidase regulatory domain-like"/>
    <property type="match status" value="1"/>
</dbReference>
<dbReference type="Pfam" id="PF07660">
    <property type="entry name" value="STN"/>
    <property type="match status" value="1"/>
</dbReference>
<dbReference type="InterPro" id="IPR036942">
    <property type="entry name" value="Beta-barrel_TonB_sf"/>
</dbReference>
<gene>
    <name evidence="10" type="ORF">SAMN05192529_12246</name>
</gene>
<proteinExistence type="inferred from homology"/>
<dbReference type="InterPro" id="IPR039426">
    <property type="entry name" value="TonB-dep_rcpt-like"/>
</dbReference>
<dbReference type="PROSITE" id="PS52016">
    <property type="entry name" value="TONB_DEPENDENT_REC_3"/>
    <property type="match status" value="1"/>
</dbReference>
<keyword evidence="2 7" id="KW-0813">Transport</keyword>
<dbReference type="GO" id="GO:0009279">
    <property type="term" value="C:cell outer membrane"/>
    <property type="evidence" value="ECO:0007669"/>
    <property type="project" value="UniProtKB-SubCell"/>
</dbReference>
<dbReference type="NCBIfam" id="TIGR04056">
    <property type="entry name" value="OMP_RagA_SusC"/>
    <property type="match status" value="1"/>
</dbReference>
<evidence type="ECO:0000256" key="5">
    <source>
        <dbReference type="ARBA" id="ARBA00023136"/>
    </source>
</evidence>
<dbReference type="InterPro" id="IPR011662">
    <property type="entry name" value="Secretin/TonB_short_N"/>
</dbReference>
<evidence type="ECO:0000256" key="6">
    <source>
        <dbReference type="ARBA" id="ARBA00023237"/>
    </source>
</evidence>
<dbReference type="Gene3D" id="2.40.170.20">
    <property type="entry name" value="TonB-dependent receptor, beta-barrel domain"/>
    <property type="match status" value="1"/>
</dbReference>
<dbReference type="Pfam" id="PF07715">
    <property type="entry name" value="Plug"/>
    <property type="match status" value="1"/>
</dbReference>